<dbReference type="InterPro" id="IPR015421">
    <property type="entry name" value="PyrdxlP-dep_Trfase_major"/>
</dbReference>
<gene>
    <name evidence="7" type="ORF">A2Z22_05105</name>
</gene>
<comment type="similarity">
    <text evidence="2">Belongs to the class-I pyridoxal-phosphate-dependent aminotransferase family.</text>
</comment>
<proteinExistence type="inferred from homology"/>
<dbReference type="InterPro" id="IPR015422">
    <property type="entry name" value="PyrdxlP-dep_Trfase_small"/>
</dbReference>
<dbReference type="Gene3D" id="3.40.640.10">
    <property type="entry name" value="Type I PLP-dependent aspartate aminotransferase-like (Major domain)"/>
    <property type="match status" value="1"/>
</dbReference>
<evidence type="ECO:0000256" key="3">
    <source>
        <dbReference type="ARBA" id="ARBA00022576"/>
    </source>
</evidence>
<evidence type="ECO:0000256" key="4">
    <source>
        <dbReference type="ARBA" id="ARBA00022679"/>
    </source>
</evidence>
<feature type="domain" description="Aminotransferase class I/classII large" evidence="6">
    <location>
        <begin position="36"/>
        <end position="369"/>
    </location>
</feature>
<dbReference type="CDD" id="cd00609">
    <property type="entry name" value="AAT_like"/>
    <property type="match status" value="1"/>
</dbReference>
<evidence type="ECO:0000259" key="6">
    <source>
        <dbReference type="Pfam" id="PF00155"/>
    </source>
</evidence>
<dbReference type="PANTHER" id="PTHR46383">
    <property type="entry name" value="ASPARTATE AMINOTRANSFERASE"/>
    <property type="match status" value="1"/>
</dbReference>
<dbReference type="PANTHER" id="PTHR46383:SF1">
    <property type="entry name" value="ASPARTATE AMINOTRANSFERASE"/>
    <property type="match status" value="1"/>
</dbReference>
<dbReference type="SUPFAM" id="SSF53383">
    <property type="entry name" value="PLP-dependent transferases"/>
    <property type="match status" value="1"/>
</dbReference>
<dbReference type="EMBL" id="MGFS01000021">
    <property type="protein sequence ID" value="OGM11299.1"/>
    <property type="molecule type" value="Genomic_DNA"/>
</dbReference>
<dbReference type="Pfam" id="PF00155">
    <property type="entry name" value="Aminotran_1_2"/>
    <property type="match status" value="1"/>
</dbReference>
<sequence>MSEIEHRISKRALNFPDNPIRGLEILAFEVRNKGIKVIPLNIGAPDTPSPREVMVSVSAYLSERDHVEYGPSTGNIKLREARSRFYKDKLGLEIEPENILVTAGASEAMELAVYSVTNPDDEVITPEPFFPNYLSTCYKYDTKFGVIQTRIEDGFHIIREGETLQAAYARIESLVSTKTKAIIWSSPSNPTGAVYSNEELELLFKVAKDHNLFLIADEVYRLLTFDGGVSYKEGLVRAPSIYDVVPQSDRSRVLCLDSSSKEISFCGGRTGYLILDQFLVPYVLKNASVRACPNMLGQGAVEGIDQIDPKYFLKNQQELKLRRDLTYKHLSDMKDIGVTVSPKPPEGAFYIPFDLGDEISAENFCRWMLTDFPRKSGSNKTVFLTPMRSGKGGFYLDETKGKSQVRIAYVRESSELVEAMDIVRSAIIAYKNEDQ</sequence>
<accession>A0A1F7X953</accession>
<dbReference type="GO" id="GO:0006520">
    <property type="term" value="P:amino acid metabolic process"/>
    <property type="evidence" value="ECO:0007669"/>
    <property type="project" value="InterPro"/>
</dbReference>
<evidence type="ECO:0000313" key="8">
    <source>
        <dbReference type="Proteomes" id="UP000177053"/>
    </source>
</evidence>
<evidence type="ECO:0000256" key="1">
    <source>
        <dbReference type="ARBA" id="ARBA00001933"/>
    </source>
</evidence>
<protein>
    <recommendedName>
        <fullName evidence="6">Aminotransferase class I/classII large domain-containing protein</fullName>
    </recommendedName>
</protein>
<dbReference type="Gene3D" id="3.90.1150.10">
    <property type="entry name" value="Aspartate Aminotransferase, domain 1"/>
    <property type="match status" value="1"/>
</dbReference>
<keyword evidence="4" id="KW-0808">Transferase</keyword>
<comment type="caution">
    <text evidence="7">The sequence shown here is derived from an EMBL/GenBank/DDBJ whole genome shotgun (WGS) entry which is preliminary data.</text>
</comment>
<name>A0A1F7X953_9BACT</name>
<dbReference type="InterPro" id="IPR004839">
    <property type="entry name" value="Aminotransferase_I/II_large"/>
</dbReference>
<evidence type="ECO:0000256" key="2">
    <source>
        <dbReference type="ARBA" id="ARBA00007441"/>
    </source>
</evidence>
<evidence type="ECO:0000256" key="5">
    <source>
        <dbReference type="ARBA" id="ARBA00022898"/>
    </source>
</evidence>
<dbReference type="InterPro" id="IPR015424">
    <property type="entry name" value="PyrdxlP-dep_Trfase"/>
</dbReference>
<keyword evidence="3" id="KW-0032">Aminotransferase</keyword>
<organism evidence="7 8">
    <name type="scientific">Candidatus Woesebacteria bacterium RBG_16_34_12</name>
    <dbReference type="NCBI Taxonomy" id="1802480"/>
    <lineage>
        <taxon>Bacteria</taxon>
        <taxon>Candidatus Woeseibacteriota</taxon>
    </lineage>
</organism>
<dbReference type="GO" id="GO:0008483">
    <property type="term" value="F:transaminase activity"/>
    <property type="evidence" value="ECO:0007669"/>
    <property type="project" value="UniProtKB-KW"/>
</dbReference>
<keyword evidence="5" id="KW-0663">Pyridoxal phosphate</keyword>
<dbReference type="Proteomes" id="UP000177053">
    <property type="component" value="Unassembled WGS sequence"/>
</dbReference>
<evidence type="ECO:0000313" key="7">
    <source>
        <dbReference type="EMBL" id="OGM11299.1"/>
    </source>
</evidence>
<reference evidence="7 8" key="1">
    <citation type="journal article" date="2016" name="Nat. Commun.">
        <title>Thousands of microbial genomes shed light on interconnected biogeochemical processes in an aquifer system.</title>
        <authorList>
            <person name="Anantharaman K."/>
            <person name="Brown C.T."/>
            <person name="Hug L.A."/>
            <person name="Sharon I."/>
            <person name="Castelle C.J."/>
            <person name="Probst A.J."/>
            <person name="Thomas B.C."/>
            <person name="Singh A."/>
            <person name="Wilkins M.J."/>
            <person name="Karaoz U."/>
            <person name="Brodie E.L."/>
            <person name="Williams K.H."/>
            <person name="Hubbard S.S."/>
            <person name="Banfield J.F."/>
        </authorList>
    </citation>
    <scope>NUCLEOTIDE SEQUENCE [LARGE SCALE GENOMIC DNA]</scope>
</reference>
<dbReference type="AlphaFoldDB" id="A0A1F7X953"/>
<comment type="cofactor">
    <cofactor evidence="1">
        <name>pyridoxal 5'-phosphate</name>
        <dbReference type="ChEBI" id="CHEBI:597326"/>
    </cofactor>
</comment>
<dbReference type="GO" id="GO:0030170">
    <property type="term" value="F:pyridoxal phosphate binding"/>
    <property type="evidence" value="ECO:0007669"/>
    <property type="project" value="InterPro"/>
</dbReference>
<dbReference type="InterPro" id="IPR050596">
    <property type="entry name" value="AspAT/PAT-like"/>
</dbReference>